<evidence type="ECO:0000256" key="5">
    <source>
        <dbReference type="SAM" id="MobiDB-lite"/>
    </source>
</evidence>
<dbReference type="HOGENOM" id="CLU_013756_0_0_1"/>
<name>W3WZ06_PESFW</name>
<feature type="region of interest" description="Disordered" evidence="5">
    <location>
        <begin position="1"/>
        <end position="57"/>
    </location>
</feature>
<dbReference type="Proteomes" id="UP000030651">
    <property type="component" value="Unassembled WGS sequence"/>
</dbReference>
<dbReference type="RefSeq" id="XP_007837176.1">
    <property type="nucleotide sequence ID" value="XM_007838985.1"/>
</dbReference>
<dbReference type="SUPFAM" id="SSF103473">
    <property type="entry name" value="MFS general substrate transporter"/>
    <property type="match status" value="1"/>
</dbReference>
<dbReference type="Pfam" id="PF07690">
    <property type="entry name" value="MFS_1"/>
    <property type="match status" value="1"/>
</dbReference>
<reference evidence="9" key="1">
    <citation type="journal article" date="2015" name="BMC Genomics">
        <title>Genomic and transcriptomic analysis of the endophytic fungus Pestalotiopsis fici reveals its lifestyle and high potential for synthesis of natural products.</title>
        <authorList>
            <person name="Wang X."/>
            <person name="Zhang X."/>
            <person name="Liu L."/>
            <person name="Xiang M."/>
            <person name="Wang W."/>
            <person name="Sun X."/>
            <person name="Che Y."/>
            <person name="Guo L."/>
            <person name="Liu G."/>
            <person name="Guo L."/>
            <person name="Wang C."/>
            <person name="Yin W.B."/>
            <person name="Stadler M."/>
            <person name="Zhang X."/>
            <person name="Liu X."/>
        </authorList>
    </citation>
    <scope>NUCLEOTIDE SEQUENCE [LARGE SCALE GENOMIC DNA]</scope>
    <source>
        <strain evidence="9">W106-1 / CGMCC3.15140</strain>
    </source>
</reference>
<evidence type="ECO:0000313" key="8">
    <source>
        <dbReference type="EMBL" id="ETS78342.1"/>
    </source>
</evidence>
<evidence type="ECO:0000313" key="9">
    <source>
        <dbReference type="Proteomes" id="UP000030651"/>
    </source>
</evidence>
<feature type="transmembrane region" description="Helical" evidence="6">
    <location>
        <begin position="351"/>
        <end position="371"/>
    </location>
</feature>
<dbReference type="InterPro" id="IPR011701">
    <property type="entry name" value="MFS"/>
</dbReference>
<protein>
    <recommendedName>
        <fullName evidence="7">Major facilitator superfamily (MFS) profile domain-containing protein</fullName>
    </recommendedName>
</protein>
<evidence type="ECO:0000256" key="2">
    <source>
        <dbReference type="ARBA" id="ARBA00022692"/>
    </source>
</evidence>
<comment type="subcellular location">
    <subcellularLocation>
        <location evidence="1">Membrane</location>
        <topology evidence="1">Multi-pass membrane protein</topology>
    </subcellularLocation>
</comment>
<feature type="domain" description="Major facilitator superfamily (MFS) profile" evidence="7">
    <location>
        <begin position="83"/>
        <end position="553"/>
    </location>
</feature>
<evidence type="ECO:0000256" key="3">
    <source>
        <dbReference type="ARBA" id="ARBA00022989"/>
    </source>
</evidence>
<dbReference type="InParanoid" id="W3WZ06"/>
<organism evidence="8 9">
    <name type="scientific">Pestalotiopsis fici (strain W106-1 / CGMCC3.15140)</name>
    <dbReference type="NCBI Taxonomy" id="1229662"/>
    <lineage>
        <taxon>Eukaryota</taxon>
        <taxon>Fungi</taxon>
        <taxon>Dikarya</taxon>
        <taxon>Ascomycota</taxon>
        <taxon>Pezizomycotina</taxon>
        <taxon>Sordariomycetes</taxon>
        <taxon>Xylariomycetidae</taxon>
        <taxon>Amphisphaeriales</taxon>
        <taxon>Sporocadaceae</taxon>
        <taxon>Pestalotiopsis</taxon>
    </lineage>
</organism>
<dbReference type="EMBL" id="KI912115">
    <property type="protein sequence ID" value="ETS78342.1"/>
    <property type="molecule type" value="Genomic_DNA"/>
</dbReference>
<gene>
    <name evidence="8" type="ORF">PFICI_10404</name>
</gene>
<dbReference type="AlphaFoldDB" id="W3WZ06"/>
<keyword evidence="4 6" id="KW-0472">Membrane</keyword>
<feature type="transmembrane region" description="Helical" evidence="6">
    <location>
        <begin position="457"/>
        <end position="484"/>
    </location>
</feature>
<feature type="transmembrane region" description="Helical" evidence="6">
    <location>
        <begin position="391"/>
        <end position="412"/>
    </location>
</feature>
<feature type="transmembrane region" description="Helical" evidence="6">
    <location>
        <begin position="433"/>
        <end position="451"/>
    </location>
</feature>
<dbReference type="PANTHER" id="PTHR23507:SF1">
    <property type="entry name" value="FI18259P1-RELATED"/>
    <property type="match status" value="1"/>
</dbReference>
<keyword evidence="3 6" id="KW-1133">Transmembrane helix</keyword>
<dbReference type="InterPro" id="IPR020846">
    <property type="entry name" value="MFS_dom"/>
</dbReference>
<feature type="transmembrane region" description="Helical" evidence="6">
    <location>
        <begin position="185"/>
        <end position="208"/>
    </location>
</feature>
<sequence>MGLLQNSSSSSSTVNGADESSPLLGNQGEDNGKATSAPTLPSSAAQPGRPWQRRKRTMSRASIASSLAALPKVHDPHRIVAIMCVLIFFGSSSGGFTGITMTRILEDRFCREYYYGATQSLGGGGGGGDDDASFQPIDEDLCKVDVIQSRLAYLVAVHSFIEAAVGCVVAMPWGFVADRVGRRPVWALALFGMILMSLWQMAVVYFSSALPIRLYWLAPLGLIVGGGNAVLNAAVCGMLVDVLPEADRAISIMRIHVASMFGNLVSPALASILMPHTGPWPLVWFSLVLISIPIVGILFVPETLSTKPDVGTDTPATAETEEQDADATFSARLSRSLAELKDSLPMLQTPSVVFLLLTAAVTVMPVFYSTASFMAQFVSKRYHIHLAYTGYVQAAYGAAHVLVILVAIPWLSEWSLRPTAPRWLRMADERRRDLAFMRWSFAPLIAGPVIMALSTSLPAFVCGLLVMSLGSGAGSYVTSALTFYVGPEERTRAFSLMGVMQIVGSLYAMPMLAGLFAAGMKAGGLGIGLPYLGVAALCSLGVVLLAFVRLSETKDREEAADGPQSEDGTI</sequence>
<evidence type="ECO:0000256" key="1">
    <source>
        <dbReference type="ARBA" id="ARBA00004141"/>
    </source>
</evidence>
<feature type="transmembrane region" description="Helical" evidence="6">
    <location>
        <begin position="496"/>
        <end position="517"/>
    </location>
</feature>
<dbReference type="KEGG" id="pfy:PFICI_10404"/>
<dbReference type="eggNOG" id="ENOG502SN7N">
    <property type="taxonomic scope" value="Eukaryota"/>
</dbReference>
<dbReference type="PANTHER" id="PTHR23507">
    <property type="entry name" value="ZGC:174356"/>
    <property type="match status" value="1"/>
</dbReference>
<feature type="transmembrane region" description="Helical" evidence="6">
    <location>
        <begin position="214"/>
        <end position="243"/>
    </location>
</feature>
<dbReference type="OrthoDB" id="3026777at2759"/>
<proteinExistence type="predicted"/>
<evidence type="ECO:0000259" key="7">
    <source>
        <dbReference type="PROSITE" id="PS50850"/>
    </source>
</evidence>
<dbReference type="OMA" id="PAIAGWM"/>
<accession>W3WZ06</accession>
<feature type="transmembrane region" description="Helical" evidence="6">
    <location>
        <begin position="280"/>
        <end position="300"/>
    </location>
</feature>
<feature type="transmembrane region" description="Helical" evidence="6">
    <location>
        <begin position="79"/>
        <end position="99"/>
    </location>
</feature>
<dbReference type="InterPro" id="IPR036259">
    <property type="entry name" value="MFS_trans_sf"/>
</dbReference>
<keyword evidence="9" id="KW-1185">Reference proteome</keyword>
<dbReference type="GeneID" id="19275417"/>
<feature type="transmembrane region" description="Helical" evidence="6">
    <location>
        <begin position="529"/>
        <end position="548"/>
    </location>
</feature>
<feature type="transmembrane region" description="Helical" evidence="6">
    <location>
        <begin position="151"/>
        <end position="173"/>
    </location>
</feature>
<evidence type="ECO:0000256" key="4">
    <source>
        <dbReference type="ARBA" id="ARBA00023136"/>
    </source>
</evidence>
<feature type="compositionally biased region" description="Low complexity" evidence="5">
    <location>
        <begin position="34"/>
        <end position="45"/>
    </location>
</feature>
<dbReference type="GO" id="GO:0016020">
    <property type="term" value="C:membrane"/>
    <property type="evidence" value="ECO:0007669"/>
    <property type="project" value="UniProtKB-SubCell"/>
</dbReference>
<keyword evidence="2 6" id="KW-0812">Transmembrane</keyword>
<dbReference type="Gene3D" id="1.20.1250.20">
    <property type="entry name" value="MFS general substrate transporter like domains"/>
    <property type="match status" value="2"/>
</dbReference>
<dbReference type="PROSITE" id="PS50850">
    <property type="entry name" value="MFS"/>
    <property type="match status" value="1"/>
</dbReference>
<dbReference type="GO" id="GO:0022857">
    <property type="term" value="F:transmembrane transporter activity"/>
    <property type="evidence" value="ECO:0007669"/>
    <property type="project" value="InterPro"/>
</dbReference>
<evidence type="ECO:0000256" key="6">
    <source>
        <dbReference type="SAM" id="Phobius"/>
    </source>
</evidence>